<feature type="domain" description="C2H2-type" evidence="1">
    <location>
        <begin position="126"/>
        <end position="154"/>
    </location>
</feature>
<organism evidence="2 3">
    <name type="scientific">Nitrososphaera gargensis (strain Ga9.2)</name>
    <dbReference type="NCBI Taxonomy" id="1237085"/>
    <lineage>
        <taxon>Archaea</taxon>
        <taxon>Nitrososphaerota</taxon>
        <taxon>Nitrososphaeria</taxon>
        <taxon>Nitrososphaerales</taxon>
        <taxon>Nitrososphaeraceae</taxon>
        <taxon>Nitrososphaera</taxon>
    </lineage>
</organism>
<dbReference type="Proteomes" id="UP000008037">
    <property type="component" value="Chromosome"/>
</dbReference>
<dbReference type="AlphaFoldDB" id="K0IKC3"/>
<dbReference type="OrthoDB" id="381296at2157"/>
<dbReference type="HOGENOM" id="CLU_1691591_0_0_2"/>
<reference evidence="2 3" key="1">
    <citation type="journal article" date="2012" name="Environ. Microbiol.">
        <title>The genome of the ammonia-oxidizing Candidatus Nitrososphaera gargensis: insights into metabolic versatility and environmental adaptations.</title>
        <authorList>
            <person name="Spang A."/>
            <person name="Poehlein A."/>
            <person name="Offre P."/>
            <person name="Zumbragel S."/>
            <person name="Haider S."/>
            <person name="Rychlik N."/>
            <person name="Nowka B."/>
            <person name="Schmeisser C."/>
            <person name="Lebedeva E.V."/>
            <person name="Rattei T."/>
            <person name="Bohm C."/>
            <person name="Schmid M."/>
            <person name="Galushko A."/>
            <person name="Hatzenpichler R."/>
            <person name="Weinmaier T."/>
            <person name="Daniel R."/>
            <person name="Schleper C."/>
            <person name="Spieck E."/>
            <person name="Streit W."/>
            <person name="Wagner M."/>
        </authorList>
    </citation>
    <scope>NUCLEOTIDE SEQUENCE [LARGE SCALE GENOMIC DNA]</scope>
    <source>
        <strain evidence="3">Ga9.2</strain>
    </source>
</reference>
<protein>
    <submittedName>
        <fullName evidence="2">Zinc finger C2H2 domain-containing protein</fullName>
    </submittedName>
</protein>
<keyword evidence="3" id="KW-1185">Reference proteome</keyword>
<dbReference type="BioCyc" id="CNIT1237085:G1324-1883-MONOMER"/>
<evidence type="ECO:0000313" key="3">
    <source>
        <dbReference type="Proteomes" id="UP000008037"/>
    </source>
</evidence>
<dbReference type="RefSeq" id="WP_015019354.1">
    <property type="nucleotide sequence ID" value="NC_018719.1"/>
</dbReference>
<dbReference type="InParanoid" id="K0IKC3"/>
<dbReference type="STRING" id="1237085.Ngar_c18850"/>
<dbReference type="KEGG" id="nga:Ngar_c18850"/>
<evidence type="ECO:0000313" key="2">
    <source>
        <dbReference type="EMBL" id="AFU58817.1"/>
    </source>
</evidence>
<name>K0IKC3_NITGG</name>
<evidence type="ECO:0000259" key="1">
    <source>
        <dbReference type="PROSITE" id="PS50157"/>
    </source>
</evidence>
<dbReference type="SMART" id="SM00355">
    <property type="entry name" value="ZnF_C2H2"/>
    <property type="match status" value="1"/>
</dbReference>
<gene>
    <name evidence="2" type="ordered locus">Ngar_c18850</name>
</gene>
<dbReference type="EMBL" id="CP002408">
    <property type="protein sequence ID" value="AFU58817.1"/>
    <property type="molecule type" value="Genomic_DNA"/>
</dbReference>
<sequence length="155" mass="17654">MTDFKDAEVYTVEGKRMGRIKEINARYFTAFKRGLVTDEEFRIPISAISAVENYDSATTVVRLSLKEEQLKHGYEFARAKPNSEFASGVAESERKILLEKPMIRYESPHPVEETIMAERPPPISEYLCDMCNEKFGSPGELQEHRVAQHKAPTGI</sequence>
<dbReference type="GeneID" id="13795748"/>
<proteinExistence type="predicted"/>
<accession>K0IKC3</accession>
<dbReference type="PROSITE" id="PS00028">
    <property type="entry name" value="ZINC_FINGER_C2H2_1"/>
    <property type="match status" value="1"/>
</dbReference>
<dbReference type="PROSITE" id="PS50157">
    <property type="entry name" value="ZINC_FINGER_C2H2_2"/>
    <property type="match status" value="1"/>
</dbReference>
<dbReference type="InterPro" id="IPR013087">
    <property type="entry name" value="Znf_C2H2_type"/>
</dbReference>